<protein>
    <submittedName>
        <fullName evidence="2">Uncharacterized protein</fullName>
    </submittedName>
</protein>
<evidence type="ECO:0000313" key="2">
    <source>
        <dbReference type="EMBL" id="RWS05321.1"/>
    </source>
</evidence>
<reference evidence="2 3" key="1">
    <citation type="journal article" date="2018" name="Gigascience">
        <title>Genomes of trombidid mites reveal novel predicted allergens and laterally-transferred genes associated with secondary metabolism.</title>
        <authorList>
            <person name="Dong X."/>
            <person name="Chaisiri K."/>
            <person name="Xia D."/>
            <person name="Armstrong S.D."/>
            <person name="Fang Y."/>
            <person name="Donnelly M.J."/>
            <person name="Kadowaki T."/>
            <person name="McGarry J.W."/>
            <person name="Darby A.C."/>
            <person name="Makepeace B.L."/>
        </authorList>
    </citation>
    <scope>NUCLEOTIDE SEQUENCE [LARGE SCALE GENOMIC DNA]</scope>
    <source>
        <strain evidence="2">UoL-WK</strain>
    </source>
</reference>
<name>A0A3S3P527_9ACAR</name>
<dbReference type="OrthoDB" id="5979489at2759"/>
<dbReference type="STRING" id="1965070.A0A3S3P527"/>
<feature type="region of interest" description="Disordered" evidence="1">
    <location>
        <begin position="81"/>
        <end position="106"/>
    </location>
</feature>
<feature type="non-terminal residue" evidence="2">
    <location>
        <position position="1"/>
    </location>
</feature>
<gene>
    <name evidence="2" type="ORF">B4U79_06148</name>
</gene>
<accession>A0A3S3P527</accession>
<feature type="compositionally biased region" description="Basic residues" evidence="1">
    <location>
        <begin position="90"/>
        <end position="106"/>
    </location>
</feature>
<keyword evidence="3" id="KW-1185">Reference proteome</keyword>
<dbReference type="AlphaFoldDB" id="A0A3S3P527"/>
<organism evidence="2 3">
    <name type="scientific">Dinothrombium tinctorium</name>
    <dbReference type="NCBI Taxonomy" id="1965070"/>
    <lineage>
        <taxon>Eukaryota</taxon>
        <taxon>Metazoa</taxon>
        <taxon>Ecdysozoa</taxon>
        <taxon>Arthropoda</taxon>
        <taxon>Chelicerata</taxon>
        <taxon>Arachnida</taxon>
        <taxon>Acari</taxon>
        <taxon>Acariformes</taxon>
        <taxon>Trombidiformes</taxon>
        <taxon>Prostigmata</taxon>
        <taxon>Anystina</taxon>
        <taxon>Parasitengona</taxon>
        <taxon>Trombidioidea</taxon>
        <taxon>Trombidiidae</taxon>
        <taxon>Dinothrombium</taxon>
    </lineage>
</organism>
<comment type="caution">
    <text evidence="2">The sequence shown here is derived from an EMBL/GenBank/DDBJ whole genome shotgun (WGS) entry which is preliminary data.</text>
</comment>
<sequence length="392" mass="44253">TMDEFYIDQAGNGYPFFAGLRYQRGHGWFGRLFKGGVLPLIRYVGKKALKLDQMYLKMFYKAADDAIDKIAQRGKGIKRKASDHHNLTVQRKKRRAGRPKKIGRHRNVPPAQMSIEKSVETENRPTSTLNATSFIEFDVPTTFDEYILLSETYLYMKVRLHLKKTTADKVTNADWSSVVPVNYLLHSLFKVVELSYNGKEITRVPQSYAYRAYKEALLGYSKEAKNTYLSSALWDKDDDKRSILFHSKGTDKEKGAIALLGGANLKLKLVLNPPKFFLNVPTGLQVQFEIIEASLFVHRLKATKSLIGAHKKALNIAPTKYPITRCELKHANVTKGVLDAMIDNVCFGILPRRIFVANGNVIFGFNFAPDLSNGSGNDGHVNIIKRGSLRLH</sequence>
<dbReference type="Proteomes" id="UP000285301">
    <property type="component" value="Unassembled WGS sequence"/>
</dbReference>
<proteinExistence type="predicted"/>
<evidence type="ECO:0000256" key="1">
    <source>
        <dbReference type="SAM" id="MobiDB-lite"/>
    </source>
</evidence>
<evidence type="ECO:0000313" key="3">
    <source>
        <dbReference type="Proteomes" id="UP000285301"/>
    </source>
</evidence>
<dbReference type="EMBL" id="NCKU01004882">
    <property type="protein sequence ID" value="RWS05321.1"/>
    <property type="molecule type" value="Genomic_DNA"/>
</dbReference>